<organism evidence="1 2">
    <name type="scientific">Thalassolituus marinus</name>
    <dbReference type="NCBI Taxonomy" id="671053"/>
    <lineage>
        <taxon>Bacteria</taxon>
        <taxon>Pseudomonadati</taxon>
        <taxon>Pseudomonadota</taxon>
        <taxon>Gammaproteobacteria</taxon>
        <taxon>Oceanospirillales</taxon>
        <taxon>Oceanospirillaceae</taxon>
        <taxon>Thalassolituus</taxon>
    </lineage>
</organism>
<proteinExistence type="predicted"/>
<evidence type="ECO:0008006" key="3">
    <source>
        <dbReference type="Google" id="ProtNLM"/>
    </source>
</evidence>
<dbReference type="RefSeq" id="WP_225677262.1">
    <property type="nucleotide sequence ID" value="NZ_JAEDAH010000105.1"/>
</dbReference>
<accession>A0ABS7ZUE8</accession>
<evidence type="ECO:0000313" key="1">
    <source>
        <dbReference type="EMBL" id="MCA6065381.1"/>
    </source>
</evidence>
<reference evidence="1 2" key="1">
    <citation type="submission" date="2020-12" db="EMBL/GenBank/DDBJ databases">
        <title>Novel Thalassolituus-related marine hydrocarbonoclastic bacteria mediated algae-derived hydrocarbons mineralization in twilight zone of the northern South China Sea.</title>
        <authorList>
            <person name="Dong C."/>
        </authorList>
    </citation>
    <scope>NUCLEOTIDE SEQUENCE [LARGE SCALE GENOMIC DNA]</scope>
    <source>
        <strain evidence="1 2">IMCC1826</strain>
    </source>
</reference>
<evidence type="ECO:0000313" key="2">
    <source>
        <dbReference type="Proteomes" id="UP000714380"/>
    </source>
</evidence>
<keyword evidence="2" id="KW-1185">Reference proteome</keyword>
<protein>
    <recommendedName>
        <fullName evidence="3">Lipoprotein</fullName>
    </recommendedName>
</protein>
<comment type="caution">
    <text evidence="1">The sequence shown here is derived from an EMBL/GenBank/DDBJ whole genome shotgun (WGS) entry which is preliminary data.</text>
</comment>
<name>A0ABS7ZUE8_9GAMM</name>
<dbReference type="EMBL" id="JAEDAH010000105">
    <property type="protein sequence ID" value="MCA6065381.1"/>
    <property type="molecule type" value="Genomic_DNA"/>
</dbReference>
<gene>
    <name evidence="1" type="ORF">I9W95_17425</name>
</gene>
<sequence length="154" mass="16843">MSKPHTISVIVLAGILSACGESPSDLGAKVQERLAQQKAEFESSETRRSFTDFIDNHYHWTPEAKSIVVAAFDRTVSISRLVSPEKIRDAIEGGEMGIACLFTILGNEAAIDDFTSDVVASIDDVESKMSMLETLTNAKIMVMKSIITRENCSQ</sequence>
<dbReference type="Proteomes" id="UP000714380">
    <property type="component" value="Unassembled WGS sequence"/>
</dbReference>
<dbReference type="PROSITE" id="PS51257">
    <property type="entry name" value="PROKAR_LIPOPROTEIN"/>
    <property type="match status" value="1"/>
</dbReference>